<dbReference type="SMART" id="SM00387">
    <property type="entry name" value="HATPase_c"/>
    <property type="match status" value="1"/>
</dbReference>
<keyword evidence="3" id="KW-0597">Phosphoprotein</keyword>
<dbReference type="GO" id="GO:0005524">
    <property type="term" value="F:ATP binding"/>
    <property type="evidence" value="ECO:0007669"/>
    <property type="project" value="UniProtKB-KW"/>
</dbReference>
<dbReference type="InterPro" id="IPR003661">
    <property type="entry name" value="HisK_dim/P_dom"/>
</dbReference>
<dbReference type="Gene3D" id="1.10.287.130">
    <property type="match status" value="1"/>
</dbReference>
<evidence type="ECO:0000256" key="3">
    <source>
        <dbReference type="ARBA" id="ARBA00022553"/>
    </source>
</evidence>
<evidence type="ECO:0000256" key="7">
    <source>
        <dbReference type="ARBA" id="ARBA00022840"/>
    </source>
</evidence>
<dbReference type="Gene3D" id="3.30.565.10">
    <property type="entry name" value="Histidine kinase-like ATPase, C-terminal domain"/>
    <property type="match status" value="1"/>
</dbReference>
<keyword evidence="5" id="KW-0547">Nucleotide-binding</keyword>
<organism evidence="10 11">
    <name type="scientific">Puniceicoccus vermicola</name>
    <dbReference type="NCBI Taxonomy" id="388746"/>
    <lineage>
        <taxon>Bacteria</taxon>
        <taxon>Pseudomonadati</taxon>
        <taxon>Verrucomicrobiota</taxon>
        <taxon>Opitutia</taxon>
        <taxon>Puniceicoccales</taxon>
        <taxon>Puniceicoccaceae</taxon>
        <taxon>Puniceicoccus</taxon>
    </lineage>
</organism>
<reference evidence="10 11" key="1">
    <citation type="submission" date="2020-07" db="EMBL/GenBank/DDBJ databases">
        <authorList>
            <person name="Feng X."/>
        </authorList>
    </citation>
    <scope>NUCLEOTIDE SEQUENCE [LARGE SCALE GENOMIC DNA]</scope>
    <source>
        <strain evidence="10 11">JCM14086</strain>
    </source>
</reference>
<gene>
    <name evidence="10" type="ORF">H5P30_19130</name>
</gene>
<dbReference type="Proteomes" id="UP000525652">
    <property type="component" value="Unassembled WGS sequence"/>
</dbReference>
<keyword evidence="7" id="KW-0067">ATP-binding</keyword>
<dbReference type="InterPro" id="IPR004358">
    <property type="entry name" value="Sig_transdc_His_kin-like_C"/>
</dbReference>
<accession>A0A7X1B3K6</accession>
<dbReference type="SUPFAM" id="SSF55781">
    <property type="entry name" value="GAF domain-like"/>
    <property type="match status" value="2"/>
</dbReference>
<dbReference type="Pfam" id="PF13185">
    <property type="entry name" value="GAF_2"/>
    <property type="match status" value="2"/>
</dbReference>
<dbReference type="InterPro" id="IPR005467">
    <property type="entry name" value="His_kinase_dom"/>
</dbReference>
<dbReference type="EC" id="2.7.13.3" evidence="2"/>
<keyword evidence="6" id="KW-0418">Kinase</keyword>
<keyword evidence="4" id="KW-0808">Transferase</keyword>
<dbReference type="InterPro" id="IPR003594">
    <property type="entry name" value="HATPase_dom"/>
</dbReference>
<dbReference type="SUPFAM" id="SSF47384">
    <property type="entry name" value="Homodimeric domain of signal transducing histidine kinase"/>
    <property type="match status" value="1"/>
</dbReference>
<dbReference type="InterPro" id="IPR029016">
    <property type="entry name" value="GAF-like_dom_sf"/>
</dbReference>
<dbReference type="PROSITE" id="PS50109">
    <property type="entry name" value="HIS_KIN"/>
    <property type="match status" value="1"/>
</dbReference>
<dbReference type="Pfam" id="PF02518">
    <property type="entry name" value="HATPase_c"/>
    <property type="match status" value="1"/>
</dbReference>
<dbReference type="Gene3D" id="3.30.450.40">
    <property type="match status" value="2"/>
</dbReference>
<evidence type="ECO:0000256" key="5">
    <source>
        <dbReference type="ARBA" id="ARBA00022741"/>
    </source>
</evidence>
<dbReference type="Pfam" id="PF00512">
    <property type="entry name" value="HisKA"/>
    <property type="match status" value="1"/>
</dbReference>
<keyword evidence="8" id="KW-0902">Two-component regulatory system</keyword>
<dbReference type="PANTHER" id="PTHR43065">
    <property type="entry name" value="SENSOR HISTIDINE KINASE"/>
    <property type="match status" value="1"/>
</dbReference>
<feature type="domain" description="Histidine kinase" evidence="9">
    <location>
        <begin position="359"/>
        <end position="569"/>
    </location>
</feature>
<dbReference type="PANTHER" id="PTHR43065:SF10">
    <property type="entry name" value="PEROXIDE STRESS-ACTIVATED HISTIDINE KINASE MAK3"/>
    <property type="match status" value="1"/>
</dbReference>
<evidence type="ECO:0000313" key="11">
    <source>
        <dbReference type="Proteomes" id="UP000525652"/>
    </source>
</evidence>
<protein>
    <recommendedName>
        <fullName evidence="2">histidine kinase</fullName>
        <ecNumber evidence="2">2.7.13.3</ecNumber>
    </recommendedName>
</protein>
<proteinExistence type="predicted"/>
<evidence type="ECO:0000256" key="2">
    <source>
        <dbReference type="ARBA" id="ARBA00012438"/>
    </source>
</evidence>
<dbReference type="SMART" id="SM00388">
    <property type="entry name" value="HisKA"/>
    <property type="match status" value="1"/>
</dbReference>
<sequence>MASNTGDTDNRGIESLYRISSLVGETEDPQDALEVILDEMVRVFRASSASVALIHPDSRELRIEAASGLPITVKDFPLKLGVGVTGWVALHGEPLLIQDTRNDPRYVALREDVLSELAVPMEDKGRVIGVLNLDSNQPNTFSEDDVLLLRLLTREATRAIQQLWAVRQLRVTARQMETLLRVGQSIVSKKDLNTVLDAIASATRDLIDARFAAIFLLDDSGEFLELHSIRGDGWDDPYQEKLSLDESSVGTAIRHQRQVEVLDLARTEEHHFVPVVQKFGLISMLATPLSFENQGIGVLCAYTDSLHRFNNDEKKVMKGLASLGAVAIENSRLYRRIFETEESLNRNDKLTTLGLLSAEIAHEIRNPLTVMQLLFKSVDFDFEEEDPRHEDIRIIGEKISQLEDIVGRVLDFGKSGDGMRGRFKVESIVRETLQLVRMKLFQADVRLVYSSHPDVRESEVNVNKGQIQQALLNLIINAVDAMTGGGEIRIRLDPEEGNRVRISIADTGCGIDPEIGDRIFESFLTGRKNGSGLGLSIAKRIVRSHRGDIHLSWTGASGTCFELWLPLLHGGN</sequence>
<dbReference type="PRINTS" id="PR00344">
    <property type="entry name" value="BCTRLSENSOR"/>
</dbReference>
<dbReference type="SUPFAM" id="SSF55874">
    <property type="entry name" value="ATPase domain of HSP90 chaperone/DNA topoisomerase II/histidine kinase"/>
    <property type="match status" value="1"/>
</dbReference>
<evidence type="ECO:0000256" key="4">
    <source>
        <dbReference type="ARBA" id="ARBA00022679"/>
    </source>
</evidence>
<comment type="caution">
    <text evidence="10">The sequence shown here is derived from an EMBL/GenBank/DDBJ whole genome shotgun (WGS) entry which is preliminary data.</text>
</comment>
<keyword evidence="11" id="KW-1185">Reference proteome</keyword>
<evidence type="ECO:0000256" key="1">
    <source>
        <dbReference type="ARBA" id="ARBA00000085"/>
    </source>
</evidence>
<dbReference type="GO" id="GO:0000155">
    <property type="term" value="F:phosphorelay sensor kinase activity"/>
    <property type="evidence" value="ECO:0007669"/>
    <property type="project" value="InterPro"/>
</dbReference>
<dbReference type="AlphaFoldDB" id="A0A7X1B3K6"/>
<dbReference type="InterPro" id="IPR036097">
    <property type="entry name" value="HisK_dim/P_sf"/>
</dbReference>
<dbReference type="SMART" id="SM00065">
    <property type="entry name" value="GAF"/>
    <property type="match status" value="2"/>
</dbReference>
<dbReference type="RefSeq" id="WP_185694516.1">
    <property type="nucleotide sequence ID" value="NZ_JACHVA010000134.1"/>
</dbReference>
<dbReference type="InterPro" id="IPR036890">
    <property type="entry name" value="HATPase_C_sf"/>
</dbReference>
<dbReference type="CDD" id="cd00082">
    <property type="entry name" value="HisKA"/>
    <property type="match status" value="1"/>
</dbReference>
<evidence type="ECO:0000256" key="8">
    <source>
        <dbReference type="ARBA" id="ARBA00023012"/>
    </source>
</evidence>
<evidence type="ECO:0000256" key="6">
    <source>
        <dbReference type="ARBA" id="ARBA00022777"/>
    </source>
</evidence>
<name>A0A7X1B3K6_9BACT</name>
<evidence type="ECO:0000259" key="9">
    <source>
        <dbReference type="PROSITE" id="PS50109"/>
    </source>
</evidence>
<dbReference type="InterPro" id="IPR003018">
    <property type="entry name" value="GAF"/>
</dbReference>
<evidence type="ECO:0000313" key="10">
    <source>
        <dbReference type="EMBL" id="MBC2603898.1"/>
    </source>
</evidence>
<comment type="catalytic activity">
    <reaction evidence="1">
        <text>ATP + protein L-histidine = ADP + protein N-phospho-L-histidine.</text>
        <dbReference type="EC" id="2.7.13.3"/>
    </reaction>
</comment>
<dbReference type="EMBL" id="JACHVA010000134">
    <property type="protein sequence ID" value="MBC2603898.1"/>
    <property type="molecule type" value="Genomic_DNA"/>
</dbReference>